<dbReference type="InterPro" id="IPR029068">
    <property type="entry name" value="Glyas_Bleomycin-R_OHBP_Dase"/>
</dbReference>
<accession>A0AB34DAR6</accession>
<dbReference type="SUPFAM" id="SSF54593">
    <property type="entry name" value="Glyoxalase/Bleomycin resistance protein/Dihydroxybiphenyl dioxygenase"/>
    <property type="match status" value="1"/>
</dbReference>
<reference evidence="1 2" key="1">
    <citation type="submission" date="2019-10" db="EMBL/GenBank/DDBJ databases">
        <title>Bacillus from the desert of Cuatro Cinegas, Coahuila.</title>
        <authorList>
            <person name="Olmedo-Alvarez G."/>
            <person name="Saldana S."/>
            <person name="Barcelo D."/>
        </authorList>
    </citation>
    <scope>NUCLEOTIDE SEQUENCE [LARGE SCALE GENOMIC DNA]</scope>
    <source>
        <strain evidence="1 2">CH101a_3T</strain>
    </source>
</reference>
<organism evidence="1 2">
    <name type="scientific">Bacillus cereus</name>
    <dbReference type="NCBI Taxonomy" id="1396"/>
    <lineage>
        <taxon>Bacteria</taxon>
        <taxon>Bacillati</taxon>
        <taxon>Bacillota</taxon>
        <taxon>Bacilli</taxon>
        <taxon>Bacillales</taxon>
        <taxon>Bacillaceae</taxon>
        <taxon>Bacillus</taxon>
        <taxon>Bacillus cereus group</taxon>
    </lineage>
</organism>
<dbReference type="PANTHER" id="PTHR36110:SF2">
    <property type="entry name" value="RING-CLEAVING DIOXYGENASE MHQE-RELATED"/>
    <property type="match status" value="1"/>
</dbReference>
<gene>
    <name evidence="1" type="ORF">F8158_06665</name>
</gene>
<dbReference type="Gene3D" id="3.10.180.10">
    <property type="entry name" value="2,3-Dihydroxybiphenyl 1,2-Dioxygenase, domain 1"/>
    <property type="match status" value="1"/>
</dbReference>
<dbReference type="InterPro" id="IPR052537">
    <property type="entry name" value="Extradiol_RC_dioxygenase"/>
</dbReference>
<proteinExistence type="predicted"/>
<dbReference type="PANTHER" id="PTHR36110">
    <property type="entry name" value="RING-CLEAVING DIOXYGENASE MHQE-RELATED"/>
    <property type="match status" value="1"/>
</dbReference>
<comment type="caution">
    <text evidence="1">The sequence shown here is derived from an EMBL/GenBank/DDBJ whole genome shotgun (WGS) entry which is preliminary data.</text>
</comment>
<protein>
    <recommendedName>
        <fullName evidence="3">Ring-cleaving dioxygenase</fullName>
    </recommendedName>
</protein>
<evidence type="ECO:0000313" key="1">
    <source>
        <dbReference type="EMBL" id="KAB2500950.1"/>
    </source>
</evidence>
<evidence type="ECO:0008006" key="3">
    <source>
        <dbReference type="Google" id="ProtNLM"/>
    </source>
</evidence>
<dbReference type="AlphaFoldDB" id="A0AB34DAR6"/>
<sequence length="76" mass="9096">MYHRKYPFCTDYTIDSKQVLREHGEILFEIATDPPGFAHDESLETMGEELKLPEQYEQHRKQIEQTLLPFEVRNLD</sequence>
<evidence type="ECO:0000313" key="2">
    <source>
        <dbReference type="Proteomes" id="UP000477920"/>
    </source>
</evidence>
<dbReference type="EMBL" id="WBPB01000011">
    <property type="protein sequence ID" value="KAB2500950.1"/>
    <property type="molecule type" value="Genomic_DNA"/>
</dbReference>
<name>A0AB34DAR6_BACCE</name>
<dbReference type="Proteomes" id="UP000477920">
    <property type="component" value="Unassembled WGS sequence"/>
</dbReference>